<feature type="transmembrane region" description="Helical" evidence="2">
    <location>
        <begin position="184"/>
        <end position="204"/>
    </location>
</feature>
<evidence type="ECO:0000313" key="4">
    <source>
        <dbReference type="EMBL" id="CAG9709903.1"/>
    </source>
</evidence>
<evidence type="ECO:0000313" key="7">
    <source>
        <dbReference type="Proteomes" id="UP000220840"/>
    </source>
</evidence>
<evidence type="ECO:0000313" key="5">
    <source>
        <dbReference type="EMBL" id="CAI3650354.1"/>
    </source>
</evidence>
<dbReference type="RefSeq" id="WP_058294394.1">
    <property type="nucleotide sequence ID" value="NZ_CAKJVE010000004.1"/>
</dbReference>
<feature type="transmembrane region" description="Helical" evidence="2">
    <location>
        <begin position="104"/>
        <end position="128"/>
    </location>
</feature>
<dbReference type="AlphaFoldDB" id="A0A2A7MF51"/>
<evidence type="ECO:0000256" key="1">
    <source>
        <dbReference type="ARBA" id="ARBA00023125"/>
    </source>
</evidence>
<dbReference type="GO" id="GO:0003677">
    <property type="term" value="F:DNA binding"/>
    <property type="evidence" value="ECO:0007669"/>
    <property type="project" value="UniProtKB-KW"/>
</dbReference>
<keyword evidence="1" id="KW-0238">DNA-binding</keyword>
<keyword evidence="7" id="KW-1185">Reference proteome</keyword>
<dbReference type="CDD" id="cd00093">
    <property type="entry name" value="HTH_XRE"/>
    <property type="match status" value="1"/>
</dbReference>
<dbReference type="SMART" id="SM00530">
    <property type="entry name" value="HTH_XRE"/>
    <property type="match status" value="1"/>
</dbReference>
<keyword evidence="2" id="KW-0472">Membrane</keyword>
<evidence type="ECO:0000259" key="3">
    <source>
        <dbReference type="PROSITE" id="PS50943"/>
    </source>
</evidence>
<gene>
    <name evidence="5" type="ORF">CNEO2_530001</name>
    <name evidence="4" type="ORF">CNEO_44471</name>
    <name evidence="6" type="ORF">CQ394_00355</name>
</gene>
<dbReference type="EMBL" id="CAMTCP010000252">
    <property type="protein sequence ID" value="CAI3650354.1"/>
    <property type="molecule type" value="Genomic_DNA"/>
</dbReference>
<evidence type="ECO:0000256" key="2">
    <source>
        <dbReference type="SAM" id="Phobius"/>
    </source>
</evidence>
<feature type="domain" description="HTH cro/C1-type" evidence="3">
    <location>
        <begin position="12"/>
        <end position="64"/>
    </location>
</feature>
<dbReference type="Proteomes" id="UP000789738">
    <property type="component" value="Unassembled WGS sequence"/>
</dbReference>
<accession>A0A2A7MF51</accession>
<comment type="caution">
    <text evidence="6">The sequence shown here is derived from an EMBL/GenBank/DDBJ whole genome shotgun (WGS) entry which is preliminary data.</text>
</comment>
<dbReference type="PANTHER" id="PTHR46558:SF11">
    <property type="entry name" value="HTH-TYPE TRANSCRIPTIONAL REGULATOR XRE"/>
    <property type="match status" value="1"/>
</dbReference>
<keyword evidence="2" id="KW-0812">Transmembrane</keyword>
<protein>
    <submittedName>
        <fullName evidence="4">Transcriptional regulator, Cro/C1 HTH domain</fullName>
    </submittedName>
    <submittedName>
        <fullName evidence="6">XRE family transcriptional regulator</fullName>
    </submittedName>
</protein>
<dbReference type="Proteomes" id="UP000220840">
    <property type="component" value="Unassembled WGS sequence"/>
</dbReference>
<dbReference type="Gene3D" id="1.10.260.40">
    <property type="entry name" value="lambda repressor-like DNA-binding domains"/>
    <property type="match status" value="1"/>
</dbReference>
<reference evidence="6 7" key="1">
    <citation type="submission" date="2017-10" db="EMBL/GenBank/DDBJ databases">
        <title>Effective Description of Clostridium neonatale sp. nov. linked to necrotizing enterocolitis in neonates and a clarification of species assignable to the genus Clostridium (Prazmowski 1880) emend. Lawson and Rainey 2016.</title>
        <authorList>
            <person name="Bernard K."/>
            <person name="Burdz T."/>
            <person name="Wiebe D."/>
            <person name="Balcewich B."/>
            <person name="Alfa M."/>
            <person name="Bernier A.-M."/>
        </authorList>
    </citation>
    <scope>NUCLEOTIDE SEQUENCE [LARGE SCALE GENOMIC DNA]</scope>
    <source>
        <strain evidence="6 7">LCDC99A005</strain>
    </source>
</reference>
<dbReference type="SUPFAM" id="SSF47413">
    <property type="entry name" value="lambda repressor-like DNA-binding domains"/>
    <property type="match status" value="1"/>
</dbReference>
<reference evidence="5" key="3">
    <citation type="submission" date="2022-10" db="EMBL/GenBank/DDBJ databases">
        <authorList>
            <person name="Aires J."/>
            <person name="Mesa V."/>
        </authorList>
    </citation>
    <scope>NUCLEOTIDE SEQUENCE</scope>
    <source>
        <strain evidence="5">Clostridium neonatale JD116</strain>
    </source>
</reference>
<dbReference type="STRING" id="137838.GCA_001458595_01506"/>
<proteinExistence type="predicted"/>
<dbReference type="Pfam" id="PF01381">
    <property type="entry name" value="HTH_3"/>
    <property type="match status" value="1"/>
</dbReference>
<dbReference type="InterPro" id="IPR001387">
    <property type="entry name" value="Cro/C1-type_HTH"/>
</dbReference>
<organism evidence="6 7">
    <name type="scientific">Clostridium neonatale</name>
    <dbReference type="NCBI Taxonomy" id="137838"/>
    <lineage>
        <taxon>Bacteria</taxon>
        <taxon>Bacillati</taxon>
        <taxon>Bacillota</taxon>
        <taxon>Clostridia</taxon>
        <taxon>Eubacteriales</taxon>
        <taxon>Clostridiaceae</taxon>
        <taxon>Clostridium</taxon>
    </lineage>
</organism>
<dbReference type="Proteomes" id="UP001189143">
    <property type="component" value="Unassembled WGS sequence"/>
</dbReference>
<feature type="transmembrane region" description="Helical" evidence="2">
    <location>
        <begin position="140"/>
        <end position="164"/>
    </location>
</feature>
<reference evidence="4" key="2">
    <citation type="submission" date="2021-10" db="EMBL/GenBank/DDBJ databases">
        <authorList>
            <person name="Mesa V."/>
        </authorList>
    </citation>
    <scope>NUCLEOTIDE SEQUENCE</scope>
    <source>
        <strain evidence="4">CC3_PB</strain>
    </source>
</reference>
<dbReference type="PROSITE" id="PS50943">
    <property type="entry name" value="HTH_CROC1"/>
    <property type="match status" value="1"/>
</dbReference>
<dbReference type="EMBL" id="PDCJ01000001">
    <property type="protein sequence ID" value="PEG30219.1"/>
    <property type="molecule type" value="Genomic_DNA"/>
</dbReference>
<keyword evidence="2" id="KW-1133">Transmembrane helix</keyword>
<dbReference type="InterPro" id="IPR010982">
    <property type="entry name" value="Lambda_DNA-bd_dom_sf"/>
</dbReference>
<name>A0A2A7MF51_9CLOT</name>
<sequence length="208" mass="23435">MDKEKFGEFICYLRKEKGMTQKELGDKLHLTNKAISKWERGLSLPDICIIEEIAKNLDISVLELLNGEKNSESDISNEKANKIIEDTVKHSGETIKRLKRKVTILIGIIIGLLPVALTIFAVACFYLIKDEKTLDDALLTLGFIIFAAIILFIEYGIPILGISLTKVLYNSKVLNYNIKAKKNICTILYVTFVIWLMASISLLISNII</sequence>
<dbReference type="PANTHER" id="PTHR46558">
    <property type="entry name" value="TRACRIPTIONAL REGULATORY PROTEIN-RELATED-RELATED"/>
    <property type="match status" value="1"/>
</dbReference>
<dbReference type="OrthoDB" id="9813152at2"/>
<evidence type="ECO:0000313" key="6">
    <source>
        <dbReference type="EMBL" id="PEG30219.1"/>
    </source>
</evidence>
<dbReference type="EMBL" id="CAKJVE010000004">
    <property type="protein sequence ID" value="CAG9709903.1"/>
    <property type="molecule type" value="Genomic_DNA"/>
</dbReference>